<evidence type="ECO:0000256" key="1">
    <source>
        <dbReference type="SAM" id="MobiDB-lite"/>
    </source>
</evidence>
<dbReference type="EMBL" id="LCWV01000004">
    <property type="protein sequence ID" value="PWI73660.1"/>
    <property type="molecule type" value="Genomic_DNA"/>
</dbReference>
<dbReference type="Proteomes" id="UP000245956">
    <property type="component" value="Unassembled WGS sequence"/>
</dbReference>
<evidence type="ECO:0000313" key="2">
    <source>
        <dbReference type="EMBL" id="PWI73660.1"/>
    </source>
</evidence>
<dbReference type="AlphaFoldDB" id="A0A2U3EGU5"/>
<sequence>MLENVLMVSRGIKDWGGEAEERGRGRVRPRNGREGGRGGAMNGMGALSLGSPSGFCGHPGGWRNPGRSLPGQGRAPPASQTPSGPLERGAGRDGQGPAWAEQGSGGEGKLLLPVLWPPLLRSLILRALSGFSGVQLRQGDWVVGGWVGRRSGLGACAPSTLRREHVQRR</sequence>
<organism evidence="2 3">
    <name type="scientific">Purpureocillium lilacinum</name>
    <name type="common">Paecilomyces lilacinus</name>
    <dbReference type="NCBI Taxonomy" id="33203"/>
    <lineage>
        <taxon>Eukaryota</taxon>
        <taxon>Fungi</taxon>
        <taxon>Dikarya</taxon>
        <taxon>Ascomycota</taxon>
        <taxon>Pezizomycotina</taxon>
        <taxon>Sordariomycetes</taxon>
        <taxon>Hypocreomycetidae</taxon>
        <taxon>Hypocreales</taxon>
        <taxon>Ophiocordycipitaceae</taxon>
        <taxon>Purpureocillium</taxon>
    </lineage>
</organism>
<name>A0A2U3EGU5_PURLI</name>
<evidence type="ECO:0000313" key="3">
    <source>
        <dbReference type="Proteomes" id="UP000245956"/>
    </source>
</evidence>
<reference evidence="2 3" key="1">
    <citation type="journal article" date="2016" name="Front. Microbiol.">
        <title>Genome and transcriptome sequences reveal the specific parasitism of the nematophagous Purpureocillium lilacinum 36-1.</title>
        <authorList>
            <person name="Xie J."/>
            <person name="Li S."/>
            <person name="Mo C."/>
            <person name="Xiao X."/>
            <person name="Peng D."/>
            <person name="Wang G."/>
            <person name="Xiao Y."/>
        </authorList>
    </citation>
    <scope>NUCLEOTIDE SEQUENCE [LARGE SCALE GENOMIC DNA]</scope>
    <source>
        <strain evidence="2 3">36-1</strain>
    </source>
</reference>
<comment type="caution">
    <text evidence="2">The sequence shown here is derived from an EMBL/GenBank/DDBJ whole genome shotgun (WGS) entry which is preliminary data.</text>
</comment>
<gene>
    <name evidence="2" type="ORF">PCL_08936</name>
</gene>
<proteinExistence type="predicted"/>
<accession>A0A2U3EGU5</accession>
<protein>
    <submittedName>
        <fullName evidence="2">Uncharacterized protein</fullName>
    </submittedName>
</protein>
<feature type="region of interest" description="Disordered" evidence="1">
    <location>
        <begin position="19"/>
        <end position="104"/>
    </location>
</feature>